<feature type="compositionally biased region" description="Polar residues" evidence="6">
    <location>
        <begin position="336"/>
        <end position="347"/>
    </location>
</feature>
<evidence type="ECO:0000313" key="10">
    <source>
        <dbReference type="Proteomes" id="UP000186583"/>
    </source>
</evidence>
<evidence type="ECO:0000256" key="2">
    <source>
        <dbReference type="ARBA" id="ARBA00022692"/>
    </source>
</evidence>
<comment type="caution">
    <text evidence="9">The sequence shown here is derived from an EMBL/GenBank/DDBJ whole genome shotgun (WGS) entry which is preliminary data.</text>
</comment>
<feature type="transmembrane region" description="Helical" evidence="7">
    <location>
        <begin position="179"/>
        <end position="201"/>
    </location>
</feature>
<feature type="transmembrane region" description="Helical" evidence="7">
    <location>
        <begin position="92"/>
        <end position="110"/>
    </location>
</feature>
<gene>
    <name evidence="9" type="ORF">CCHL11_07084</name>
</gene>
<keyword evidence="10" id="KW-1185">Reference proteome</keyword>
<feature type="region of interest" description="Disordered" evidence="6">
    <location>
        <begin position="290"/>
        <end position="347"/>
    </location>
</feature>
<comment type="subcellular location">
    <subcellularLocation>
        <location evidence="1">Membrane</location>
        <topology evidence="1">Multi-pass membrane protein</topology>
    </subcellularLocation>
</comment>
<keyword evidence="3 7" id="KW-1133">Transmembrane helix</keyword>
<evidence type="ECO:0000256" key="4">
    <source>
        <dbReference type="ARBA" id="ARBA00023136"/>
    </source>
</evidence>
<evidence type="ECO:0000256" key="6">
    <source>
        <dbReference type="SAM" id="MobiDB-lite"/>
    </source>
</evidence>
<feature type="compositionally biased region" description="Polar residues" evidence="6">
    <location>
        <begin position="368"/>
        <end position="384"/>
    </location>
</feature>
<feature type="region of interest" description="Disordered" evidence="6">
    <location>
        <begin position="368"/>
        <end position="401"/>
    </location>
</feature>
<dbReference type="Proteomes" id="UP000186583">
    <property type="component" value="Unassembled WGS sequence"/>
</dbReference>
<organism evidence="9 10">
    <name type="scientific">Colletotrichum chlorophyti</name>
    <dbReference type="NCBI Taxonomy" id="708187"/>
    <lineage>
        <taxon>Eukaryota</taxon>
        <taxon>Fungi</taxon>
        <taxon>Dikarya</taxon>
        <taxon>Ascomycota</taxon>
        <taxon>Pezizomycotina</taxon>
        <taxon>Sordariomycetes</taxon>
        <taxon>Hypocreomycetidae</taxon>
        <taxon>Glomerellales</taxon>
        <taxon>Glomerellaceae</taxon>
        <taxon>Colletotrichum</taxon>
    </lineage>
</organism>
<dbReference type="EMBL" id="MPGH01000023">
    <property type="protein sequence ID" value="OLN96006.1"/>
    <property type="molecule type" value="Genomic_DNA"/>
</dbReference>
<comment type="similarity">
    <text evidence="5">Belongs to the SAT4 family.</text>
</comment>
<feature type="transmembrane region" description="Helical" evidence="7">
    <location>
        <begin position="246"/>
        <end position="264"/>
    </location>
</feature>
<dbReference type="PANTHER" id="PTHR33048">
    <property type="entry name" value="PTH11-LIKE INTEGRAL MEMBRANE PROTEIN (AFU_ORTHOLOGUE AFUA_5G11245)"/>
    <property type="match status" value="1"/>
</dbReference>
<dbReference type="InterPro" id="IPR049326">
    <property type="entry name" value="Rhodopsin_dom_fungi"/>
</dbReference>
<feature type="transmembrane region" description="Helical" evidence="7">
    <location>
        <begin position="131"/>
        <end position="151"/>
    </location>
</feature>
<feature type="transmembrane region" description="Helical" evidence="7">
    <location>
        <begin position="208"/>
        <end position="226"/>
    </location>
</feature>
<dbReference type="STRING" id="708187.A0A1Q8S3N5"/>
<dbReference type="InterPro" id="IPR052337">
    <property type="entry name" value="SAT4-like"/>
</dbReference>
<feature type="transmembrane region" description="Helical" evidence="7">
    <location>
        <begin position="52"/>
        <end position="72"/>
    </location>
</feature>
<evidence type="ECO:0000259" key="8">
    <source>
        <dbReference type="Pfam" id="PF20684"/>
    </source>
</evidence>
<proteinExistence type="inferred from homology"/>
<evidence type="ECO:0000256" key="3">
    <source>
        <dbReference type="ARBA" id="ARBA00022989"/>
    </source>
</evidence>
<name>A0A1Q8S3N5_9PEZI</name>
<dbReference type="OrthoDB" id="3648173at2759"/>
<feature type="domain" description="Rhodopsin" evidence="8">
    <location>
        <begin position="36"/>
        <end position="269"/>
    </location>
</feature>
<evidence type="ECO:0000256" key="5">
    <source>
        <dbReference type="ARBA" id="ARBA00038359"/>
    </source>
</evidence>
<sequence>MDPSALPPEVYADDQRTTVVGSVVFMIMLTSAVVGLRLYTRTRVITLLGIDDILAAVALLATTGCGIAIALMTTRGLGRHVALLTLYEVTEYMHMFYVSIVFYNIALLAIKMSFLCQYYRILAVPRMRRMYAVAMVIVGAWSTSQLFIASFQCLPVEGFWDKSVKARCIPNQPQWYVNAAGNIATDIAILTLPLPIFWQLALPRKQKLILIGIFSLGFFTVAISVVRIQFLSVPKDFTWANVESSLWSLGEISSAVVTACLPTLRPLMTKLFPRIFTKYSLHSHQTDTQLTKPTRAYSSLPKPHLQDMEKGRIESDTSSARSTHLKDDRSGAHSASPYQQHGHASQSTETIFGLASVREDVITPVRSTFSPTSLRPTWTSSSQAGPYKKGERNLERSGTPF</sequence>
<keyword evidence="2 7" id="KW-0812">Transmembrane</keyword>
<protein>
    <recommendedName>
        <fullName evidence="8">Rhodopsin domain-containing protein</fullName>
    </recommendedName>
</protein>
<reference evidence="9 10" key="1">
    <citation type="submission" date="2016-11" db="EMBL/GenBank/DDBJ databases">
        <title>Draft Genome Assembly of Colletotrichum chlorophyti a pathogen of herbaceous plants.</title>
        <authorList>
            <person name="Gan P."/>
            <person name="Narusaka M."/>
            <person name="Tsushima A."/>
            <person name="Narusaka Y."/>
            <person name="Takano Y."/>
            <person name="Shirasu K."/>
        </authorList>
    </citation>
    <scope>NUCLEOTIDE SEQUENCE [LARGE SCALE GENOMIC DNA]</scope>
    <source>
        <strain evidence="9 10">NTL11</strain>
    </source>
</reference>
<keyword evidence="4 7" id="KW-0472">Membrane</keyword>
<feature type="transmembrane region" description="Helical" evidence="7">
    <location>
        <begin position="20"/>
        <end position="40"/>
    </location>
</feature>
<evidence type="ECO:0000313" key="9">
    <source>
        <dbReference type="EMBL" id="OLN96006.1"/>
    </source>
</evidence>
<accession>A0A1Q8S3N5</accession>
<dbReference type="Pfam" id="PF20684">
    <property type="entry name" value="Fung_rhodopsin"/>
    <property type="match status" value="1"/>
</dbReference>
<dbReference type="PANTHER" id="PTHR33048:SF47">
    <property type="entry name" value="INTEGRAL MEMBRANE PROTEIN-RELATED"/>
    <property type="match status" value="1"/>
</dbReference>
<evidence type="ECO:0000256" key="7">
    <source>
        <dbReference type="SAM" id="Phobius"/>
    </source>
</evidence>
<feature type="compositionally biased region" description="Basic and acidic residues" evidence="6">
    <location>
        <begin position="304"/>
        <end position="315"/>
    </location>
</feature>
<dbReference type="GO" id="GO:0016020">
    <property type="term" value="C:membrane"/>
    <property type="evidence" value="ECO:0007669"/>
    <property type="project" value="UniProtKB-SubCell"/>
</dbReference>
<dbReference type="AlphaFoldDB" id="A0A1Q8S3N5"/>
<evidence type="ECO:0000256" key="1">
    <source>
        <dbReference type="ARBA" id="ARBA00004141"/>
    </source>
</evidence>